<evidence type="ECO:0000256" key="9">
    <source>
        <dbReference type="ARBA" id="ARBA00048679"/>
    </source>
</evidence>
<comment type="catalytic activity">
    <reaction evidence="8">
        <text>L-threonyl-[protein] + ATP = O-phospho-L-threonyl-[protein] + ADP + H(+)</text>
        <dbReference type="Rhea" id="RHEA:46608"/>
        <dbReference type="Rhea" id="RHEA-COMP:11060"/>
        <dbReference type="Rhea" id="RHEA-COMP:11605"/>
        <dbReference type="ChEBI" id="CHEBI:15378"/>
        <dbReference type="ChEBI" id="CHEBI:30013"/>
        <dbReference type="ChEBI" id="CHEBI:30616"/>
        <dbReference type="ChEBI" id="CHEBI:61977"/>
        <dbReference type="ChEBI" id="CHEBI:456216"/>
        <dbReference type="EC" id="2.7.11.1"/>
    </reaction>
</comment>
<organism evidence="11 12">
    <name type="scientific">Thanatephorus cucumeris (strain AG1-IB / isolate 7/3/14)</name>
    <name type="common">Lettuce bottom rot fungus</name>
    <name type="synonym">Rhizoctonia solani</name>
    <dbReference type="NCBI Taxonomy" id="1108050"/>
    <lineage>
        <taxon>Eukaryota</taxon>
        <taxon>Fungi</taxon>
        <taxon>Dikarya</taxon>
        <taxon>Basidiomycota</taxon>
        <taxon>Agaricomycotina</taxon>
        <taxon>Agaricomycetes</taxon>
        <taxon>Cantharellales</taxon>
        <taxon>Ceratobasidiaceae</taxon>
        <taxon>Rhizoctonia</taxon>
        <taxon>Rhizoctonia solani AG-1</taxon>
    </lineage>
</organism>
<dbReference type="Gene3D" id="1.10.510.10">
    <property type="entry name" value="Transferase(Phosphotransferase) domain 1"/>
    <property type="match status" value="1"/>
</dbReference>
<dbReference type="Pfam" id="PF00433">
    <property type="entry name" value="Pkinase_C"/>
    <property type="match status" value="1"/>
</dbReference>
<proteinExistence type="predicted"/>
<evidence type="ECO:0000256" key="2">
    <source>
        <dbReference type="ARBA" id="ARBA00022527"/>
    </source>
</evidence>
<dbReference type="InterPro" id="IPR050839">
    <property type="entry name" value="Rho-assoc_Ser/Thr_Kinase"/>
</dbReference>
<dbReference type="AlphaFoldDB" id="M5BIU3"/>
<accession>M5BIU3</accession>
<dbReference type="InterPro" id="IPR000961">
    <property type="entry name" value="AGC-kinase_C"/>
</dbReference>
<evidence type="ECO:0000313" key="11">
    <source>
        <dbReference type="EMBL" id="CCO26491.1"/>
    </source>
</evidence>
<dbReference type="SMART" id="SM00133">
    <property type="entry name" value="S_TK_X"/>
    <property type="match status" value="1"/>
</dbReference>
<evidence type="ECO:0000256" key="8">
    <source>
        <dbReference type="ARBA" id="ARBA00047899"/>
    </source>
</evidence>
<dbReference type="Proteomes" id="UP000012065">
    <property type="component" value="Unassembled WGS sequence"/>
</dbReference>
<dbReference type="GO" id="GO:0004674">
    <property type="term" value="F:protein serine/threonine kinase activity"/>
    <property type="evidence" value="ECO:0007669"/>
    <property type="project" value="UniProtKB-KW"/>
</dbReference>
<dbReference type="FunFam" id="1.10.510.10:FF:000024">
    <property type="entry name" value="Probable serine/threonine-protein kinase cot-1"/>
    <property type="match status" value="1"/>
</dbReference>
<dbReference type="GO" id="GO:0007010">
    <property type="term" value="P:cytoskeleton organization"/>
    <property type="evidence" value="ECO:0007669"/>
    <property type="project" value="UniProtKB-ARBA"/>
</dbReference>
<evidence type="ECO:0000256" key="6">
    <source>
        <dbReference type="ARBA" id="ARBA00022777"/>
    </source>
</evidence>
<keyword evidence="7" id="KW-0067">ATP-binding</keyword>
<evidence type="ECO:0000259" key="10">
    <source>
        <dbReference type="PROSITE" id="PS51285"/>
    </source>
</evidence>
<dbReference type="InterPro" id="IPR011009">
    <property type="entry name" value="Kinase-like_dom_sf"/>
</dbReference>
<comment type="caution">
    <text evidence="11">The sequence shown here is derived from an EMBL/GenBank/DDBJ whole genome shotgun (WGS) entry which is preliminary data.</text>
</comment>
<evidence type="ECO:0000313" key="12">
    <source>
        <dbReference type="Proteomes" id="UP000012065"/>
    </source>
</evidence>
<dbReference type="EC" id="2.7.11.1" evidence="1"/>
<evidence type="ECO:0000256" key="4">
    <source>
        <dbReference type="ARBA" id="ARBA00022679"/>
    </source>
</evidence>
<keyword evidence="5" id="KW-0547">Nucleotide-binding</keyword>
<keyword evidence="3" id="KW-0597">Phosphoprotein</keyword>
<evidence type="ECO:0000256" key="1">
    <source>
        <dbReference type="ARBA" id="ARBA00012513"/>
    </source>
</evidence>
<keyword evidence="6" id="KW-0418">Kinase</keyword>
<protein>
    <recommendedName>
        <fullName evidence="1">non-specific serine/threonine protein kinase</fullName>
        <ecNumber evidence="1">2.7.11.1</ecNumber>
    </recommendedName>
</protein>
<dbReference type="PROSITE" id="PS51285">
    <property type="entry name" value="AGC_KINASE_CTER"/>
    <property type="match status" value="1"/>
</dbReference>
<gene>
    <name evidence="11" type="primary">AFR035Wp</name>
    <name evidence="11" type="ORF">BN14_00515</name>
</gene>
<comment type="catalytic activity">
    <reaction evidence="9">
        <text>L-seryl-[protein] + ATP = O-phospho-L-seryl-[protein] + ADP + H(+)</text>
        <dbReference type="Rhea" id="RHEA:17989"/>
        <dbReference type="Rhea" id="RHEA-COMP:9863"/>
        <dbReference type="Rhea" id="RHEA-COMP:11604"/>
        <dbReference type="ChEBI" id="CHEBI:15378"/>
        <dbReference type="ChEBI" id="CHEBI:29999"/>
        <dbReference type="ChEBI" id="CHEBI:30616"/>
        <dbReference type="ChEBI" id="CHEBI:83421"/>
        <dbReference type="ChEBI" id="CHEBI:456216"/>
        <dbReference type="EC" id="2.7.11.1"/>
    </reaction>
</comment>
<dbReference type="SUPFAM" id="SSF56112">
    <property type="entry name" value="Protein kinase-like (PK-like)"/>
    <property type="match status" value="1"/>
</dbReference>
<feature type="domain" description="AGC-kinase C-terminal" evidence="10">
    <location>
        <begin position="69"/>
        <end position="137"/>
    </location>
</feature>
<dbReference type="EMBL" id="CAOJ01000666">
    <property type="protein sequence ID" value="CCO26491.1"/>
    <property type="molecule type" value="Genomic_DNA"/>
</dbReference>
<reference evidence="11 12" key="1">
    <citation type="journal article" date="2013" name="J. Biotechnol.">
        <title>Establishment and interpretation of the genome sequence of the phytopathogenic fungus Rhizoctonia solani AG1-IB isolate 7/3/14.</title>
        <authorList>
            <person name="Wibberg D.W."/>
            <person name="Jelonek L.J."/>
            <person name="Rupp O.R."/>
            <person name="Hennig M.H."/>
            <person name="Eikmeyer F.E."/>
            <person name="Goesmann A.G."/>
            <person name="Hartmann A.H."/>
            <person name="Borriss R.B."/>
            <person name="Grosch R.G."/>
            <person name="Puehler A.P."/>
            <person name="Schlueter A.S."/>
        </authorList>
    </citation>
    <scope>NUCLEOTIDE SEQUENCE [LARGE SCALE GENOMIC DNA]</scope>
    <source>
        <strain evidence="12">AG1-IB / isolate 7/3/14</strain>
    </source>
</reference>
<evidence type="ECO:0000256" key="3">
    <source>
        <dbReference type="ARBA" id="ARBA00022553"/>
    </source>
</evidence>
<evidence type="ECO:0000256" key="7">
    <source>
        <dbReference type="ARBA" id="ARBA00022840"/>
    </source>
</evidence>
<name>M5BIU3_THACB</name>
<dbReference type="HOGENOM" id="CLU_116926_0_0_1"/>
<dbReference type="Gene3D" id="3.30.200.20">
    <property type="entry name" value="Phosphorylase Kinase, domain 1"/>
    <property type="match status" value="1"/>
</dbReference>
<sequence length="137" mass="16003">MFECLVGYPPFCSETTHETYKKIIDWKNHLVFPDDVHLSREAEDLIRRLICGQDQRLNVEHIKQHHFFYGVDWATIRNIDAPFIPHLRSITDTSYFPTEEYENVPEQPAGADTSGAHKDLAFLGYTFKRFSINSHAF</sequence>
<keyword evidence="4" id="KW-0808">Transferase</keyword>
<dbReference type="GO" id="GO:0005524">
    <property type="term" value="F:ATP binding"/>
    <property type="evidence" value="ECO:0007669"/>
    <property type="project" value="UniProtKB-KW"/>
</dbReference>
<evidence type="ECO:0000256" key="5">
    <source>
        <dbReference type="ARBA" id="ARBA00022741"/>
    </source>
</evidence>
<dbReference type="InterPro" id="IPR017892">
    <property type="entry name" value="Pkinase_C"/>
</dbReference>
<keyword evidence="2" id="KW-0723">Serine/threonine-protein kinase</keyword>
<dbReference type="PANTHER" id="PTHR22988">
    <property type="entry name" value="MYOTONIC DYSTROPHY S/T KINASE-RELATED"/>
    <property type="match status" value="1"/>
</dbReference>